<dbReference type="Proteomes" id="UP000622890">
    <property type="component" value="Unassembled WGS sequence"/>
</dbReference>
<gene>
    <name evidence="2" type="ORF">JJB74_22235</name>
</gene>
<feature type="transmembrane region" description="Helical" evidence="1">
    <location>
        <begin position="6"/>
        <end position="23"/>
    </location>
</feature>
<keyword evidence="1" id="KW-1133">Transmembrane helix</keyword>
<protein>
    <recommendedName>
        <fullName evidence="4">DoxX family protein</fullName>
    </recommendedName>
</protein>
<dbReference type="RefSeq" id="WP_200595558.1">
    <property type="nucleotide sequence ID" value="NZ_JAEPBG010000011.1"/>
</dbReference>
<sequence>MMTTPIIMLALMMLPWTVTLAWYRARRQPLDGSRSAVIGLTLLFVFTGIGHFVQTMPMVQMLPPWVPQREALVYASGLLEFAIAIGFLFTRTRRTTGWLAVAVLIGFFPLNIYAAIHHVPMGGHAWGPAYLLIRAPLQIAIVMWIICFILRRSRIYQ</sequence>
<reference evidence="2" key="1">
    <citation type="submission" date="2021-01" db="EMBL/GenBank/DDBJ databases">
        <title>Genome sequence of strain Noviherbaspirillum sp. DKR-6.</title>
        <authorList>
            <person name="Chaudhary D.K."/>
        </authorList>
    </citation>
    <scope>NUCLEOTIDE SEQUENCE</scope>
    <source>
        <strain evidence="2">DKR-6</strain>
    </source>
</reference>
<proteinExistence type="predicted"/>
<name>A0A934T320_9BURK</name>
<evidence type="ECO:0000313" key="3">
    <source>
        <dbReference type="Proteomes" id="UP000622890"/>
    </source>
</evidence>
<dbReference type="PANTHER" id="PTHR36974:SF1">
    <property type="entry name" value="DOXX FAMILY MEMBRANE PROTEIN"/>
    <property type="match status" value="1"/>
</dbReference>
<feature type="transmembrane region" description="Helical" evidence="1">
    <location>
        <begin position="35"/>
        <end position="53"/>
    </location>
</feature>
<evidence type="ECO:0008006" key="4">
    <source>
        <dbReference type="Google" id="ProtNLM"/>
    </source>
</evidence>
<dbReference type="AlphaFoldDB" id="A0A934T320"/>
<evidence type="ECO:0000313" key="2">
    <source>
        <dbReference type="EMBL" id="MBK4737348.1"/>
    </source>
</evidence>
<keyword evidence="3" id="KW-1185">Reference proteome</keyword>
<keyword evidence="1" id="KW-0812">Transmembrane</keyword>
<accession>A0A934T320</accession>
<dbReference type="EMBL" id="JAEPBG010000011">
    <property type="protein sequence ID" value="MBK4737348.1"/>
    <property type="molecule type" value="Genomic_DNA"/>
</dbReference>
<feature type="transmembrane region" description="Helical" evidence="1">
    <location>
        <begin position="73"/>
        <end position="90"/>
    </location>
</feature>
<comment type="caution">
    <text evidence="2">The sequence shown here is derived from an EMBL/GenBank/DDBJ whole genome shotgun (WGS) entry which is preliminary data.</text>
</comment>
<evidence type="ECO:0000256" key="1">
    <source>
        <dbReference type="SAM" id="Phobius"/>
    </source>
</evidence>
<feature type="transmembrane region" description="Helical" evidence="1">
    <location>
        <begin position="128"/>
        <end position="150"/>
    </location>
</feature>
<feature type="transmembrane region" description="Helical" evidence="1">
    <location>
        <begin position="97"/>
        <end position="116"/>
    </location>
</feature>
<keyword evidence="1" id="KW-0472">Membrane</keyword>
<dbReference type="PANTHER" id="PTHR36974">
    <property type="entry name" value="MEMBRANE PROTEIN-RELATED"/>
    <property type="match status" value="1"/>
</dbReference>
<organism evidence="2 3">
    <name type="scientific">Noviherbaspirillum pedocola</name>
    <dbReference type="NCBI Taxonomy" id="2801341"/>
    <lineage>
        <taxon>Bacteria</taxon>
        <taxon>Pseudomonadati</taxon>
        <taxon>Pseudomonadota</taxon>
        <taxon>Betaproteobacteria</taxon>
        <taxon>Burkholderiales</taxon>
        <taxon>Oxalobacteraceae</taxon>
        <taxon>Noviherbaspirillum</taxon>
    </lineage>
</organism>